<name>A0A1L3MFL6_9MICO</name>
<keyword evidence="2" id="KW-1133">Transmembrane helix</keyword>
<proteinExistence type="predicted"/>
<evidence type="ECO:0000259" key="4">
    <source>
        <dbReference type="PROSITE" id="PS50885"/>
    </source>
</evidence>
<dbReference type="InterPro" id="IPR003660">
    <property type="entry name" value="HAMP_dom"/>
</dbReference>
<feature type="compositionally biased region" description="Basic and acidic residues" evidence="3">
    <location>
        <begin position="365"/>
        <end position="382"/>
    </location>
</feature>
<feature type="region of interest" description="Disordered" evidence="3">
    <location>
        <begin position="113"/>
        <end position="136"/>
    </location>
</feature>
<dbReference type="Pfam" id="PF21725">
    <property type="entry name" value="T7SS_signal"/>
    <property type="match status" value="1"/>
</dbReference>
<feature type="compositionally biased region" description="Basic and acidic residues" evidence="3">
    <location>
        <begin position="113"/>
        <end position="135"/>
    </location>
</feature>
<dbReference type="GO" id="GO:0007165">
    <property type="term" value="P:signal transduction"/>
    <property type="evidence" value="ECO:0007669"/>
    <property type="project" value="InterPro"/>
</dbReference>
<evidence type="ECO:0000256" key="3">
    <source>
        <dbReference type="SAM" id="MobiDB-lite"/>
    </source>
</evidence>
<dbReference type="InterPro" id="IPR049082">
    <property type="entry name" value="T7SS_signal"/>
</dbReference>
<dbReference type="GO" id="GO:0016020">
    <property type="term" value="C:membrane"/>
    <property type="evidence" value="ECO:0007669"/>
    <property type="project" value="InterPro"/>
</dbReference>
<sequence>MRYFVSDYGLEDASPADLRSWARDLRNVVNAIERTARQLRQVSVHGVWDAPSGDAFADEVGRTPRTLDKVAERLRSTADAITPYADLLESSKRAVIKHDDAAAEASATLKDCDRRLKEMPPDDPDRPRVQRERSRASTALLRAERGFDKELEDARRDENLVAVKLSDTASAMGDPKMYDLFEGMSSLGESASTVGIVAKPVAVVGVADPMGKAGRRMFYDEGSYTEVGKSGVGFGLDTVSFGAGKVAKAAKKRFDGRHVDRVDDLPSKPVAIKDNPIIKASPTTSTATVGRRQRVVGAAKAKAQERVKRKTGLSDVEDAFADWEEVAGAGRVAKVSVVVKHTAAQTKRVQSNVGSGTSAADLVDDDTRADRRAAEEERRRGSANDLAAGPVLDPQVERVR</sequence>
<gene>
    <name evidence="5" type="ORF">ASJ30_05730</name>
</gene>
<protein>
    <recommendedName>
        <fullName evidence="4">HAMP domain-containing protein</fullName>
    </recommendedName>
</protein>
<dbReference type="Proteomes" id="UP000182938">
    <property type="component" value="Chromosome"/>
</dbReference>
<reference evidence="5 6" key="1">
    <citation type="submission" date="2015-11" db="EMBL/GenBank/DDBJ databases">
        <authorList>
            <person name="Zhang Y."/>
            <person name="Guo Z."/>
        </authorList>
    </citation>
    <scope>NUCLEOTIDE SEQUENCE [LARGE SCALE GENOMIC DNA]</scope>
    <source>
        <strain evidence="5 6">YFY001</strain>
    </source>
</reference>
<feature type="compositionally biased region" description="Polar residues" evidence="3">
    <location>
        <begin position="346"/>
        <end position="358"/>
    </location>
</feature>
<keyword evidence="6" id="KW-1185">Reference proteome</keyword>
<dbReference type="EMBL" id="CP013290">
    <property type="protein sequence ID" value="APH01099.1"/>
    <property type="molecule type" value="Genomic_DNA"/>
</dbReference>
<evidence type="ECO:0000256" key="1">
    <source>
        <dbReference type="ARBA" id="ARBA00022692"/>
    </source>
</evidence>
<accession>A0A1L3MFL6</accession>
<keyword evidence="1" id="KW-0812">Transmembrane</keyword>
<dbReference type="KEGG" id="jte:ASJ30_05730"/>
<dbReference type="AlphaFoldDB" id="A0A1L3MFL6"/>
<dbReference type="PROSITE" id="PS50885">
    <property type="entry name" value="HAMP"/>
    <property type="match status" value="1"/>
</dbReference>
<dbReference type="RefSeq" id="WP_072624258.1">
    <property type="nucleotide sequence ID" value="NZ_CP013290.1"/>
</dbReference>
<evidence type="ECO:0000313" key="6">
    <source>
        <dbReference type="Proteomes" id="UP000182938"/>
    </source>
</evidence>
<feature type="region of interest" description="Disordered" evidence="3">
    <location>
        <begin position="346"/>
        <end position="400"/>
    </location>
</feature>
<keyword evidence="2" id="KW-0472">Membrane</keyword>
<evidence type="ECO:0000256" key="2">
    <source>
        <dbReference type="ARBA" id="ARBA00022989"/>
    </source>
</evidence>
<feature type="domain" description="HAMP" evidence="4">
    <location>
        <begin position="26"/>
        <end position="79"/>
    </location>
</feature>
<organism evidence="5 6">
    <name type="scientific">Janibacter indicus</name>
    <dbReference type="NCBI Taxonomy" id="857417"/>
    <lineage>
        <taxon>Bacteria</taxon>
        <taxon>Bacillati</taxon>
        <taxon>Actinomycetota</taxon>
        <taxon>Actinomycetes</taxon>
        <taxon>Micrococcales</taxon>
        <taxon>Intrasporangiaceae</taxon>
        <taxon>Janibacter</taxon>
    </lineage>
</organism>
<evidence type="ECO:0000313" key="5">
    <source>
        <dbReference type="EMBL" id="APH01099.1"/>
    </source>
</evidence>